<accession>A0A844SZF0</accession>
<organism evidence="2 3">
    <name type="scientific">Bradyrhizobium pachyrhizi</name>
    <dbReference type="NCBI Taxonomy" id="280333"/>
    <lineage>
        <taxon>Bacteria</taxon>
        <taxon>Pseudomonadati</taxon>
        <taxon>Pseudomonadota</taxon>
        <taxon>Alphaproteobacteria</taxon>
        <taxon>Hyphomicrobiales</taxon>
        <taxon>Nitrobacteraceae</taxon>
        <taxon>Bradyrhizobium</taxon>
    </lineage>
</organism>
<dbReference type="SUPFAM" id="SSF53649">
    <property type="entry name" value="Alkaline phosphatase-like"/>
    <property type="match status" value="1"/>
</dbReference>
<dbReference type="InterPro" id="IPR006311">
    <property type="entry name" value="TAT_signal"/>
</dbReference>
<dbReference type="Gene3D" id="3.40.720.10">
    <property type="entry name" value="Alkaline Phosphatase, subunit A"/>
    <property type="match status" value="1"/>
</dbReference>
<dbReference type="PROSITE" id="PS51318">
    <property type="entry name" value="TAT"/>
    <property type="match status" value="1"/>
</dbReference>
<dbReference type="InterPro" id="IPR017850">
    <property type="entry name" value="Alkaline_phosphatase_core_sf"/>
</dbReference>
<reference evidence="2 3" key="1">
    <citation type="submission" date="2019-12" db="EMBL/GenBank/DDBJ databases">
        <title>Draft genome sequences Bradyrhizobium cajani AMBPC1010, Bradyrhizobium pachyrhizi AMBPC1040 and Bradyrhizobium yuanmingense ALSPC3051, three plant growth promoting strains isolated from nodules of Cajanus cajan L. in Dominican Republic.</title>
        <authorList>
            <person name="Flores-Felix J.D."/>
            <person name="Araujo J."/>
            <person name="Diaz-Alcantara C."/>
            <person name="Gonzalez-Andres F."/>
            <person name="Velazquez E."/>
        </authorList>
    </citation>
    <scope>NUCLEOTIDE SEQUENCE [LARGE SCALE GENOMIC DNA]</scope>
    <source>
        <strain evidence="2 3">1040</strain>
    </source>
</reference>
<dbReference type="PANTHER" id="PTHR43751:SF2">
    <property type="entry name" value="SULFATASE N-TERMINAL DOMAIN-CONTAINING PROTEIN"/>
    <property type="match status" value="1"/>
</dbReference>
<keyword evidence="3" id="KW-1185">Reference proteome</keyword>
<dbReference type="AlphaFoldDB" id="A0A844SZF0"/>
<dbReference type="InterPro" id="IPR052701">
    <property type="entry name" value="GAG_Ulvan_Degrading_Sulfatases"/>
</dbReference>
<dbReference type="CDD" id="cd16142">
    <property type="entry name" value="ARS_like"/>
    <property type="match status" value="1"/>
</dbReference>
<dbReference type="GO" id="GO:0016740">
    <property type="term" value="F:transferase activity"/>
    <property type="evidence" value="ECO:0007669"/>
    <property type="project" value="UniProtKB-KW"/>
</dbReference>
<proteinExistence type="predicted"/>
<dbReference type="Proteomes" id="UP000436468">
    <property type="component" value="Unassembled WGS sequence"/>
</dbReference>
<dbReference type="Gene3D" id="3.30.1120.10">
    <property type="match status" value="1"/>
</dbReference>
<evidence type="ECO:0000313" key="2">
    <source>
        <dbReference type="EMBL" id="MVT67790.1"/>
    </source>
</evidence>
<dbReference type="InterPro" id="IPR000917">
    <property type="entry name" value="Sulfatase_N"/>
</dbReference>
<evidence type="ECO:0000259" key="1">
    <source>
        <dbReference type="Pfam" id="PF00884"/>
    </source>
</evidence>
<protein>
    <submittedName>
        <fullName evidence="2">Sulfatase-like hydrolase/transferase</fullName>
    </submittedName>
</protein>
<evidence type="ECO:0000313" key="3">
    <source>
        <dbReference type="Proteomes" id="UP000436468"/>
    </source>
</evidence>
<keyword evidence="2" id="KW-0378">Hydrolase</keyword>
<dbReference type="RefSeq" id="WP_157345979.1">
    <property type="nucleotide sequence ID" value="NZ_WQNF01000016.1"/>
</dbReference>
<sequence length="548" mass="60123">MSTEDKPSPKAVSVGDLDRRRLLLGTSTLVAAAALTSEALGQAQQASPASPASGAARKPNILFIMGDDIGWFNVSAYNMGVMGYRTPNIDRIGREGATFTDWYGQQSCTAGRAAFITGQTPIRTGLTKVGLPGAELGLGPLDPSVADVLKTYGYVTGQFGKNHLGDRDEHLPTAHGFDEFFGNLYHLNAEEEPENPDYPKDPEFRKKFGPRGVLKSTADGKIENTGPLNSKRMETIDEEFLAAAKDFINRQHRANKPWFCYFNSTRMHIFTHLKAASQGKTGLGVYPDGMVEHDGMVGELLKLVDDLGVADNTIVVYTTDNGAEVFTWPDGGTTPFRGEKATNWEGGFRVPCLIKWPGVIKPGTIVNDLCAHEDFIPTFAAANGDTDLVERTKKGTALNGKQFKVHLDGFNLLPFLKGDAKESPRKEFLYWSDDGDLMALRVGHWKATFMEQHTEVSPQAPLGVWQGQFTKLRAPMLYNLRADPFERGPTSMLYGDWHAHRAFLLVPAQAIVARYVESFKEFPPRAKAASFTVGDVMEKLTTAGPAKN</sequence>
<dbReference type="GO" id="GO:0016787">
    <property type="term" value="F:hydrolase activity"/>
    <property type="evidence" value="ECO:0007669"/>
    <property type="project" value="UniProtKB-KW"/>
</dbReference>
<keyword evidence="2" id="KW-0808">Transferase</keyword>
<dbReference type="Pfam" id="PF14707">
    <property type="entry name" value="Sulfatase_C"/>
    <property type="match status" value="1"/>
</dbReference>
<name>A0A844SZF0_9BRAD</name>
<dbReference type="EMBL" id="WQNF01000016">
    <property type="protein sequence ID" value="MVT67790.1"/>
    <property type="molecule type" value="Genomic_DNA"/>
</dbReference>
<gene>
    <name evidence="2" type="ORF">GPL21_22090</name>
</gene>
<feature type="domain" description="Sulfatase N-terminal" evidence="1">
    <location>
        <begin position="59"/>
        <end position="381"/>
    </location>
</feature>
<dbReference type="PANTHER" id="PTHR43751">
    <property type="entry name" value="SULFATASE"/>
    <property type="match status" value="1"/>
</dbReference>
<dbReference type="Pfam" id="PF00884">
    <property type="entry name" value="Sulfatase"/>
    <property type="match status" value="1"/>
</dbReference>
<comment type="caution">
    <text evidence="2">The sequence shown here is derived from an EMBL/GenBank/DDBJ whole genome shotgun (WGS) entry which is preliminary data.</text>
</comment>